<dbReference type="InterPro" id="IPR008266">
    <property type="entry name" value="Tyr_kinase_AS"/>
</dbReference>
<dbReference type="AlphaFoldDB" id="A0A8H5CFM8"/>
<dbReference type="InterPro" id="IPR011009">
    <property type="entry name" value="Kinase-like_dom_sf"/>
</dbReference>
<comment type="caution">
    <text evidence="3">The sequence shown here is derived from an EMBL/GenBank/DDBJ whole genome shotgun (WGS) entry which is preliminary data.</text>
</comment>
<organism evidence="3 4">
    <name type="scientific">Ephemerocybe angulata</name>
    <dbReference type="NCBI Taxonomy" id="980116"/>
    <lineage>
        <taxon>Eukaryota</taxon>
        <taxon>Fungi</taxon>
        <taxon>Dikarya</taxon>
        <taxon>Basidiomycota</taxon>
        <taxon>Agaricomycotina</taxon>
        <taxon>Agaricomycetes</taxon>
        <taxon>Agaricomycetidae</taxon>
        <taxon>Agaricales</taxon>
        <taxon>Agaricineae</taxon>
        <taxon>Psathyrellaceae</taxon>
        <taxon>Ephemerocybe</taxon>
    </lineage>
</organism>
<dbReference type="Pfam" id="PF17667">
    <property type="entry name" value="Pkinase_fungal"/>
    <property type="match status" value="2"/>
</dbReference>
<accession>A0A8H5CFM8</accession>
<name>A0A8H5CFM8_9AGAR</name>
<dbReference type="GO" id="GO:0005524">
    <property type="term" value="F:ATP binding"/>
    <property type="evidence" value="ECO:0007669"/>
    <property type="project" value="InterPro"/>
</dbReference>
<dbReference type="PANTHER" id="PTHR38248">
    <property type="entry name" value="FUNK1 6"/>
    <property type="match status" value="1"/>
</dbReference>
<reference evidence="3 4" key="1">
    <citation type="journal article" date="2020" name="ISME J.">
        <title>Uncovering the hidden diversity of litter-decomposition mechanisms in mushroom-forming fungi.</title>
        <authorList>
            <person name="Floudas D."/>
            <person name="Bentzer J."/>
            <person name="Ahren D."/>
            <person name="Johansson T."/>
            <person name="Persson P."/>
            <person name="Tunlid A."/>
        </authorList>
    </citation>
    <scope>NUCLEOTIDE SEQUENCE [LARGE SCALE GENOMIC DNA]</scope>
    <source>
        <strain evidence="3 4">CBS 175.51</strain>
    </source>
</reference>
<evidence type="ECO:0000313" key="4">
    <source>
        <dbReference type="Proteomes" id="UP000541558"/>
    </source>
</evidence>
<dbReference type="InterPro" id="IPR040976">
    <property type="entry name" value="Pkinase_fungal"/>
</dbReference>
<evidence type="ECO:0000313" key="3">
    <source>
        <dbReference type="EMBL" id="KAF5340937.1"/>
    </source>
</evidence>
<evidence type="ECO:0000256" key="1">
    <source>
        <dbReference type="SAM" id="MobiDB-lite"/>
    </source>
</evidence>
<feature type="region of interest" description="Disordered" evidence="1">
    <location>
        <begin position="726"/>
        <end position="765"/>
    </location>
</feature>
<dbReference type="SUPFAM" id="SSF56112">
    <property type="entry name" value="Protein kinase-like (PK-like)"/>
    <property type="match status" value="1"/>
</dbReference>
<dbReference type="InterPro" id="IPR000719">
    <property type="entry name" value="Prot_kinase_dom"/>
</dbReference>
<dbReference type="Proteomes" id="UP000541558">
    <property type="component" value="Unassembled WGS sequence"/>
</dbReference>
<sequence length="765" mass="85142">MLSTMPEPFQDTTQYRYQTRSRTRAQNEASTRKEPGGTAQKQPATKKKSPRPRKATHKKAPPKKAAPIPPVTSRAARKQANDAQLVLPQKSKPNAPPAPQGQPHPGRVHESSSESSSDQGSVAAEFGEDIYITDEHWVSALYNTLVEPCAVEKFLRKRTSGYRKPRGKGQWTQIPQDPSDRIELIPSVMSIISRIVDEFSHGSAGDDVTREVVCTDFSGGDPERTNPGICLCIRATGPSFEIPPTAPAGDSEHVGYTNAASIILVKPEAEIATESDYKQATALVSDLRQIFAQQPNRNFVRSLIVTEKSVRLAHYDRGGMYLTPFINFHDNPSILIHFVLGLTSRDEALLGLDAAIQWTIDPDTGRKVAGTLRAPNVRGEMVVYSLDVEKSPFVRPSIVGRGTTCWHATDPETGKGVVIKDTWRTTDRTPESEFLVDARGIPGVVQMISHQDDCASTAAFRPIDFKAGAGYQNRIKARVVLEECAEPIWNFTSRYQVISALRDAISAHRKLVERGIIHRDISTQNVLFGHPDAPEGLRGILIDFDMAMRAESGMSLDDIDPQTGTRTYQSISVLLADDPLNDPIPPHDYLDDLESFLYVLCHILLGFKRPGELVEPTPRLISVWDDPDASTAMTNKVVLMAEGYPVYKFPHIKEYWGNSCRKLLEGMRAHISNIVYQKSKVRAAEVSTDERFELWSAFVEKNLESSYDYIDALFRTALAEIASEDAKEAMQTHAESQTSTRADRKRQSEDGTQPTLPRKRTRRRA</sequence>
<feature type="region of interest" description="Disordered" evidence="1">
    <location>
        <begin position="1"/>
        <end position="122"/>
    </location>
</feature>
<dbReference type="GO" id="GO:0004672">
    <property type="term" value="F:protein kinase activity"/>
    <property type="evidence" value="ECO:0007669"/>
    <property type="project" value="InterPro"/>
</dbReference>
<evidence type="ECO:0000259" key="2">
    <source>
        <dbReference type="PROSITE" id="PS50011"/>
    </source>
</evidence>
<keyword evidence="4" id="KW-1185">Reference proteome</keyword>
<protein>
    <recommendedName>
        <fullName evidence="2">Protein kinase domain-containing protein</fullName>
    </recommendedName>
</protein>
<dbReference type="PROSITE" id="PS50011">
    <property type="entry name" value="PROTEIN_KINASE_DOM"/>
    <property type="match status" value="1"/>
</dbReference>
<dbReference type="EMBL" id="JAACJK010000002">
    <property type="protein sequence ID" value="KAF5340937.1"/>
    <property type="molecule type" value="Genomic_DNA"/>
</dbReference>
<dbReference type="OrthoDB" id="2747778at2759"/>
<feature type="compositionally biased region" description="Low complexity" evidence="1">
    <location>
        <begin position="10"/>
        <end position="26"/>
    </location>
</feature>
<proteinExistence type="predicted"/>
<gene>
    <name evidence="3" type="ORF">D9611_006019</name>
</gene>
<dbReference type="PROSITE" id="PS00109">
    <property type="entry name" value="PROTEIN_KINASE_TYR"/>
    <property type="match status" value="1"/>
</dbReference>
<feature type="compositionally biased region" description="Basic residues" evidence="1">
    <location>
        <begin position="44"/>
        <end position="62"/>
    </location>
</feature>
<dbReference type="PANTHER" id="PTHR38248:SF2">
    <property type="entry name" value="FUNK1 11"/>
    <property type="match status" value="1"/>
</dbReference>
<feature type="domain" description="Protein kinase" evidence="2">
    <location>
        <begin position="393"/>
        <end position="756"/>
    </location>
</feature>
<dbReference type="Gene3D" id="1.10.510.10">
    <property type="entry name" value="Transferase(Phosphotransferase) domain 1"/>
    <property type="match status" value="1"/>
</dbReference>